<feature type="transmembrane region" description="Helical" evidence="1">
    <location>
        <begin position="40"/>
        <end position="62"/>
    </location>
</feature>
<evidence type="ECO:0000313" key="2">
    <source>
        <dbReference type="EMBL" id="MFC3230387.1"/>
    </source>
</evidence>
<evidence type="ECO:0000313" key="3">
    <source>
        <dbReference type="Proteomes" id="UP001595528"/>
    </source>
</evidence>
<name>A0ABV7L809_9PROT</name>
<dbReference type="EMBL" id="JBHRTR010000044">
    <property type="protein sequence ID" value="MFC3230387.1"/>
    <property type="molecule type" value="Genomic_DNA"/>
</dbReference>
<gene>
    <name evidence="2" type="ORF">ACFOGJ_24270</name>
</gene>
<keyword evidence="1" id="KW-0812">Transmembrane</keyword>
<organism evidence="2 3">
    <name type="scientific">Marinibaculum pumilum</name>
    <dbReference type="NCBI Taxonomy" id="1766165"/>
    <lineage>
        <taxon>Bacteria</taxon>
        <taxon>Pseudomonadati</taxon>
        <taxon>Pseudomonadota</taxon>
        <taxon>Alphaproteobacteria</taxon>
        <taxon>Rhodospirillales</taxon>
        <taxon>Rhodospirillaceae</taxon>
        <taxon>Marinibaculum</taxon>
    </lineage>
</organism>
<comment type="caution">
    <text evidence="2">The sequence shown here is derived from an EMBL/GenBank/DDBJ whole genome shotgun (WGS) entry which is preliminary data.</text>
</comment>
<sequence>MIEKVGHVSNPLTVIAIFAAISEISLVGGMTVVAPELQRTYIWFVMIFPTILVVAFFGVLVWNRRVLYAPSDFRDDTAFIDLIQGQSREFVSQVDEAIQLLKSTTTELNGTIAESEGNAEHIRAKDLIKINDKFLQIQESLASTAESADKLYESASAELVQSAIPTPKWQFVTRRLIPFPNFQKLLDYLKSRYGPTIDESTVEVLISRGLITRSRHNEKIYIESSFFRIERELDKINRKKNVCLSTKAD</sequence>
<keyword evidence="1" id="KW-0472">Membrane</keyword>
<dbReference type="Proteomes" id="UP001595528">
    <property type="component" value="Unassembled WGS sequence"/>
</dbReference>
<dbReference type="RefSeq" id="WP_379905515.1">
    <property type="nucleotide sequence ID" value="NZ_JBHRTR010000044.1"/>
</dbReference>
<reference evidence="3" key="1">
    <citation type="journal article" date="2019" name="Int. J. Syst. Evol. Microbiol.">
        <title>The Global Catalogue of Microorganisms (GCM) 10K type strain sequencing project: providing services to taxonomists for standard genome sequencing and annotation.</title>
        <authorList>
            <consortium name="The Broad Institute Genomics Platform"/>
            <consortium name="The Broad Institute Genome Sequencing Center for Infectious Disease"/>
            <person name="Wu L."/>
            <person name="Ma J."/>
        </authorList>
    </citation>
    <scope>NUCLEOTIDE SEQUENCE [LARGE SCALE GENOMIC DNA]</scope>
    <source>
        <strain evidence="3">KCTC 42964</strain>
    </source>
</reference>
<keyword evidence="3" id="KW-1185">Reference proteome</keyword>
<accession>A0ABV7L809</accession>
<proteinExistence type="predicted"/>
<feature type="transmembrane region" description="Helical" evidence="1">
    <location>
        <begin position="12"/>
        <end position="34"/>
    </location>
</feature>
<evidence type="ECO:0000256" key="1">
    <source>
        <dbReference type="SAM" id="Phobius"/>
    </source>
</evidence>
<keyword evidence="1" id="KW-1133">Transmembrane helix</keyword>
<protein>
    <submittedName>
        <fullName evidence="2">Uncharacterized protein</fullName>
    </submittedName>
</protein>